<comment type="caution">
    <text evidence="3">The sequence shown here is derived from an EMBL/GenBank/DDBJ whole genome shotgun (WGS) entry which is preliminary data.</text>
</comment>
<dbReference type="Pfam" id="PF02129">
    <property type="entry name" value="Peptidase_S15"/>
    <property type="match status" value="1"/>
</dbReference>
<dbReference type="Gene3D" id="3.40.50.1820">
    <property type="entry name" value="alpha/beta hydrolase"/>
    <property type="match status" value="1"/>
</dbReference>
<dbReference type="GO" id="GO:0008239">
    <property type="term" value="F:dipeptidyl-peptidase activity"/>
    <property type="evidence" value="ECO:0007669"/>
    <property type="project" value="InterPro"/>
</dbReference>
<keyword evidence="1" id="KW-0378">Hydrolase</keyword>
<dbReference type="Pfam" id="PF08530">
    <property type="entry name" value="PepX_C"/>
    <property type="match status" value="1"/>
</dbReference>
<sequence length="405" mass="44791">MDGAAITVSQANFGDALLEGGGLAQFTALNWTRQMHDSITSGTSPFFGGKPVNPATFMHLPVGTMDQAAFGATESWWQDWVNRRDLADPWWRAMDFSAGVTALRAPTLLIAGWQDLFLPYQLEDLTRRLEAGLPTWITVGPWEHGGPGGLFEGQRQAIEFLSGLAHDDPRGPVERAPLRLYVQGADEWRTFDNWPPKGTSTQEYHLHGGGALREDRAPEGTGSSAYVYDPADPTPSLYGPVTMPQKSRDLSPYDHRSDVVSFTTGFLSEDLEIIGPVSVDLFVRTDNSHFDLYVALAEVNEKGTAQFVSSGYRRIEPGPLEADGSRRVTIPCWPTAWRFAVRRKLRIYVASACFPRYARNLGTGEPMATGTAMVKTRVEVLHDALHPSLVRVSHQPAGYRHPPER</sequence>
<dbReference type="PATRIC" id="fig|158500.4.peg.5836"/>
<evidence type="ECO:0000259" key="2">
    <source>
        <dbReference type="SMART" id="SM00939"/>
    </source>
</evidence>
<evidence type="ECO:0000313" key="4">
    <source>
        <dbReference type="Proteomes" id="UP000024329"/>
    </source>
</evidence>
<dbReference type="Gene3D" id="2.60.120.260">
    <property type="entry name" value="Galactose-binding domain-like"/>
    <property type="match status" value="1"/>
</dbReference>
<gene>
    <name evidence="3" type="ORF">BV97_05763</name>
</gene>
<dbReference type="SMART" id="SM00939">
    <property type="entry name" value="PepX_C"/>
    <property type="match status" value="1"/>
</dbReference>
<feature type="domain" description="Xaa-Pro dipeptidyl-peptidase C-terminal" evidence="2">
    <location>
        <begin position="158"/>
        <end position="391"/>
    </location>
</feature>
<accession>A0A031IZ68</accession>
<proteinExistence type="predicted"/>
<evidence type="ECO:0000313" key="3">
    <source>
        <dbReference type="EMBL" id="EZP66276.1"/>
    </source>
</evidence>
<dbReference type="SUPFAM" id="SSF49785">
    <property type="entry name" value="Galactose-binding domain-like"/>
    <property type="match status" value="1"/>
</dbReference>
<dbReference type="InterPro" id="IPR005674">
    <property type="entry name" value="CocE/Ser_esterase"/>
</dbReference>
<organism evidence="3 4">
    <name type="scientific">Novosphingobium resinovorum</name>
    <dbReference type="NCBI Taxonomy" id="158500"/>
    <lineage>
        <taxon>Bacteria</taxon>
        <taxon>Pseudomonadati</taxon>
        <taxon>Pseudomonadota</taxon>
        <taxon>Alphaproteobacteria</taxon>
        <taxon>Sphingomonadales</taxon>
        <taxon>Sphingomonadaceae</taxon>
        <taxon>Novosphingobium</taxon>
    </lineage>
</organism>
<dbReference type="InterPro" id="IPR000383">
    <property type="entry name" value="Xaa-Pro-like_dom"/>
</dbReference>
<protein>
    <submittedName>
        <fullName evidence="3">Peptidase</fullName>
    </submittedName>
</protein>
<reference evidence="3 4" key="1">
    <citation type="submission" date="2014-03" db="EMBL/GenBank/DDBJ databases">
        <title>Whole genome sequence of Novosphingobium resinovorum KF1.</title>
        <authorList>
            <person name="Gan H.M."/>
            <person name="Gan H.Y."/>
            <person name="Chew T.H."/>
            <person name="Savka M.A."/>
        </authorList>
    </citation>
    <scope>NUCLEOTIDE SEQUENCE [LARGE SCALE GENOMIC DNA]</scope>
    <source>
        <strain evidence="3 4">KF1</strain>
    </source>
</reference>
<evidence type="ECO:0000256" key="1">
    <source>
        <dbReference type="ARBA" id="ARBA00022801"/>
    </source>
</evidence>
<dbReference type="EMBL" id="JFYZ01000100">
    <property type="protein sequence ID" value="EZP66276.1"/>
    <property type="molecule type" value="Genomic_DNA"/>
</dbReference>
<name>A0A031IZ68_9SPHN</name>
<dbReference type="SUPFAM" id="SSF53474">
    <property type="entry name" value="alpha/beta-Hydrolases"/>
    <property type="match status" value="1"/>
</dbReference>
<dbReference type="AlphaFoldDB" id="A0A031IZ68"/>
<dbReference type="InterPro" id="IPR029058">
    <property type="entry name" value="AB_hydrolase_fold"/>
</dbReference>
<dbReference type="InterPro" id="IPR008979">
    <property type="entry name" value="Galactose-bd-like_sf"/>
</dbReference>
<dbReference type="NCBIfam" id="TIGR00976">
    <property type="entry name" value="CocE_NonD"/>
    <property type="match status" value="1"/>
</dbReference>
<dbReference type="InterPro" id="IPR013736">
    <property type="entry name" value="Xaa-Pro_dipept_C"/>
</dbReference>
<dbReference type="eggNOG" id="COG2936">
    <property type="taxonomic scope" value="Bacteria"/>
</dbReference>
<dbReference type="Proteomes" id="UP000024329">
    <property type="component" value="Unassembled WGS sequence"/>
</dbReference>